<evidence type="ECO:0000313" key="14">
    <source>
        <dbReference type="EMBL" id="KAA5607261.1"/>
    </source>
</evidence>
<dbReference type="PROSITE" id="PS00543">
    <property type="entry name" value="HLYD_FAMILY"/>
    <property type="match status" value="1"/>
</dbReference>
<dbReference type="InterPro" id="IPR050739">
    <property type="entry name" value="MFP"/>
</dbReference>
<name>A0A5M6IG23_9PROT</name>
<evidence type="ECO:0000256" key="9">
    <source>
        <dbReference type="RuleBase" id="RU365093"/>
    </source>
</evidence>
<evidence type="ECO:0000259" key="13">
    <source>
        <dbReference type="Pfam" id="PF26002"/>
    </source>
</evidence>
<evidence type="ECO:0000256" key="3">
    <source>
        <dbReference type="ARBA" id="ARBA00022448"/>
    </source>
</evidence>
<evidence type="ECO:0000259" key="12">
    <source>
        <dbReference type="Pfam" id="PF25994"/>
    </source>
</evidence>
<evidence type="ECO:0000313" key="15">
    <source>
        <dbReference type="Proteomes" id="UP000324065"/>
    </source>
</evidence>
<dbReference type="InterPro" id="IPR006144">
    <property type="entry name" value="Secretion_HlyD_CS"/>
</dbReference>
<protein>
    <recommendedName>
        <fullName evidence="9">Membrane fusion protein (MFP) family protein</fullName>
    </recommendedName>
</protein>
<dbReference type="Gene3D" id="2.40.30.170">
    <property type="match status" value="1"/>
</dbReference>
<dbReference type="EMBL" id="VWPJ01000001">
    <property type="protein sequence ID" value="KAA5607261.1"/>
    <property type="molecule type" value="Genomic_DNA"/>
</dbReference>
<proteinExistence type="inferred from homology"/>
<dbReference type="Gene3D" id="2.40.50.100">
    <property type="match status" value="1"/>
</dbReference>
<comment type="similarity">
    <text evidence="2 9">Belongs to the membrane fusion protein (MFP) (TC 8.A.1) family.</text>
</comment>
<feature type="compositionally biased region" description="Basic and acidic residues" evidence="11">
    <location>
        <begin position="29"/>
        <end position="45"/>
    </location>
</feature>
<feature type="transmembrane region" description="Helical" evidence="9">
    <location>
        <begin position="85"/>
        <end position="105"/>
    </location>
</feature>
<dbReference type="InterPro" id="IPR011053">
    <property type="entry name" value="Single_hybrid_motif"/>
</dbReference>
<feature type="compositionally biased region" description="Pro residues" evidence="11">
    <location>
        <begin position="67"/>
        <end position="80"/>
    </location>
</feature>
<keyword evidence="8 9" id="KW-0472">Membrane</keyword>
<comment type="subcellular location">
    <subcellularLocation>
        <location evidence="1 9">Cell inner membrane</location>
        <topology evidence="1 9">Single-pass membrane protein</topology>
    </subcellularLocation>
</comment>
<feature type="region of interest" description="Disordered" evidence="11">
    <location>
        <begin position="28"/>
        <end position="80"/>
    </location>
</feature>
<dbReference type="Proteomes" id="UP000324065">
    <property type="component" value="Unassembled WGS sequence"/>
</dbReference>
<organism evidence="14 15">
    <name type="scientific">Roseospira marina</name>
    <dbReference type="NCBI Taxonomy" id="140057"/>
    <lineage>
        <taxon>Bacteria</taxon>
        <taxon>Pseudomonadati</taxon>
        <taxon>Pseudomonadota</taxon>
        <taxon>Alphaproteobacteria</taxon>
        <taxon>Rhodospirillales</taxon>
        <taxon>Rhodospirillaceae</taxon>
        <taxon>Roseospira</taxon>
    </lineage>
</organism>
<dbReference type="NCBIfam" id="TIGR01843">
    <property type="entry name" value="type_I_hlyD"/>
    <property type="match status" value="1"/>
</dbReference>
<keyword evidence="7 9" id="KW-1133">Transmembrane helix</keyword>
<gene>
    <name evidence="14" type="ORF">F1188_00370</name>
</gene>
<feature type="domain" description="AprE-like beta-barrel" evidence="13">
    <location>
        <begin position="393"/>
        <end position="482"/>
    </location>
</feature>
<feature type="coiled-coil region" evidence="10">
    <location>
        <begin position="215"/>
        <end position="256"/>
    </location>
</feature>
<dbReference type="GO" id="GO:0009306">
    <property type="term" value="P:protein secretion"/>
    <property type="evidence" value="ECO:0007669"/>
    <property type="project" value="InterPro"/>
</dbReference>
<evidence type="ECO:0000256" key="7">
    <source>
        <dbReference type="ARBA" id="ARBA00022989"/>
    </source>
</evidence>
<evidence type="ECO:0000256" key="10">
    <source>
        <dbReference type="SAM" id="Coils"/>
    </source>
</evidence>
<feature type="coiled-coil region" evidence="10">
    <location>
        <begin position="324"/>
        <end position="351"/>
    </location>
</feature>
<feature type="domain" description="AprE-like long alpha-helical hairpin" evidence="12">
    <location>
        <begin position="161"/>
        <end position="350"/>
    </location>
</feature>
<evidence type="ECO:0000256" key="11">
    <source>
        <dbReference type="SAM" id="MobiDB-lite"/>
    </source>
</evidence>
<dbReference type="InterPro" id="IPR058781">
    <property type="entry name" value="HH_AprE-like"/>
</dbReference>
<evidence type="ECO:0000256" key="5">
    <source>
        <dbReference type="ARBA" id="ARBA00022519"/>
    </source>
</evidence>
<dbReference type="SUPFAM" id="SSF51230">
    <property type="entry name" value="Single hybrid motif"/>
    <property type="match status" value="1"/>
</dbReference>
<evidence type="ECO:0000256" key="4">
    <source>
        <dbReference type="ARBA" id="ARBA00022475"/>
    </source>
</evidence>
<evidence type="ECO:0000256" key="8">
    <source>
        <dbReference type="ARBA" id="ARBA00023136"/>
    </source>
</evidence>
<comment type="caution">
    <text evidence="14">The sequence shown here is derived from an EMBL/GenBank/DDBJ whole genome shotgun (WGS) entry which is preliminary data.</text>
</comment>
<keyword evidence="6 9" id="KW-0812">Transmembrane</keyword>
<keyword evidence="10" id="KW-0175">Coiled coil</keyword>
<dbReference type="PANTHER" id="PTHR30386">
    <property type="entry name" value="MEMBRANE FUSION SUBUNIT OF EMRAB-TOLC MULTIDRUG EFFLUX PUMP"/>
    <property type="match status" value="1"/>
</dbReference>
<dbReference type="PRINTS" id="PR01490">
    <property type="entry name" value="RTXTOXIND"/>
</dbReference>
<keyword evidence="3 9" id="KW-0813">Transport</keyword>
<dbReference type="OrthoDB" id="9810980at2"/>
<dbReference type="AlphaFoldDB" id="A0A5M6IG23"/>
<dbReference type="GO" id="GO:0005886">
    <property type="term" value="C:plasma membrane"/>
    <property type="evidence" value="ECO:0007669"/>
    <property type="project" value="UniProtKB-SubCell"/>
</dbReference>
<dbReference type="Pfam" id="PF25994">
    <property type="entry name" value="HH_AprE"/>
    <property type="match status" value="1"/>
</dbReference>
<sequence length="505" mass="55696">MAPRPDRSLAPRWGRPAVAELDCATMLPERGRVRRPPESDVKETSRVMSSQANIVPLQERGGLPARYTPPPQPEEPGPPTDARPIILLGILVVLVMFGGLGTWAATAPLDSAIIAPGTVIVESNRKAIQHLEGGIVSEILVEEGDVVQAGDVLLRLDATKASANAALYQKNMDELVALEARLLAEQSDADTIDFPDDLRSKVSDPDVRDLMENQTEQFVERRRSLEGQIAILEQRISQYQQEITGLKAQHDSQLRQLEIFKDELVGLRELFEKGYYPRTRILAMEREVAGLEGTIGATVADIARAEKGIGETNLQIIQTKQKFREEVVAQLRETRNEMGQVREKLVVAEDTLQRVDIRSPLAGTVQNIKVHTEGGVIRPGDTLMEVVPTDDRLVIEGQVSPIDIDAVHAGLQAEVRLSALSMRSTPIILGTVTTVSSDRIVNERENTAYFRIQVVVPDEELAKLGDQTLSAGMPAEVVVKIGERTMLDYIVKPMTDYFAKAFTEQ</sequence>
<dbReference type="InterPro" id="IPR010129">
    <property type="entry name" value="T1SS_HlyD"/>
</dbReference>
<keyword evidence="15" id="KW-1185">Reference proteome</keyword>
<keyword evidence="5 9" id="KW-0997">Cell inner membrane</keyword>
<evidence type="ECO:0000256" key="6">
    <source>
        <dbReference type="ARBA" id="ARBA00022692"/>
    </source>
</evidence>
<dbReference type="PANTHER" id="PTHR30386:SF17">
    <property type="entry name" value="ALKALINE PROTEASE SECRETION PROTEIN APRE"/>
    <property type="match status" value="1"/>
</dbReference>
<dbReference type="InterPro" id="IPR058982">
    <property type="entry name" value="Beta-barrel_AprE"/>
</dbReference>
<evidence type="ECO:0000256" key="1">
    <source>
        <dbReference type="ARBA" id="ARBA00004377"/>
    </source>
</evidence>
<reference evidence="14 15" key="1">
    <citation type="submission" date="2019-09" db="EMBL/GenBank/DDBJ databases">
        <title>Genome sequence of Roseospira marina, one of the more divergent members of the non-sulfur purple photosynthetic bacterial family, the Rhodospirillaceae.</title>
        <authorList>
            <person name="Meyer T."/>
            <person name="Kyndt J."/>
        </authorList>
    </citation>
    <scope>NUCLEOTIDE SEQUENCE [LARGE SCALE GENOMIC DNA]</scope>
    <source>
        <strain evidence="14 15">DSM 15113</strain>
    </source>
</reference>
<keyword evidence="4 9" id="KW-1003">Cell membrane</keyword>
<dbReference type="Pfam" id="PF26002">
    <property type="entry name" value="Beta-barrel_AprE"/>
    <property type="match status" value="1"/>
</dbReference>
<accession>A0A5M6IG23</accession>
<evidence type="ECO:0000256" key="2">
    <source>
        <dbReference type="ARBA" id="ARBA00009477"/>
    </source>
</evidence>